<comment type="similarity">
    <text evidence="2">Belongs to the purine nucleoside phosphorylase YfiH/LACC1 family.</text>
</comment>
<reference evidence="10 11" key="1">
    <citation type="submission" date="2018-06" db="EMBL/GenBank/DDBJ databases">
        <authorList>
            <consortium name="Pathogen Informatics"/>
            <person name="Doyle S."/>
        </authorList>
    </citation>
    <scope>NUCLEOTIDE SEQUENCE [LARGE SCALE GENOMIC DNA]</scope>
    <source>
        <strain evidence="10 11">NCTC10293</strain>
    </source>
</reference>
<dbReference type="GO" id="GO:0017061">
    <property type="term" value="F:S-methyl-5-thioadenosine phosphorylase activity"/>
    <property type="evidence" value="ECO:0007669"/>
    <property type="project" value="UniProtKB-EC"/>
</dbReference>
<keyword evidence="6" id="KW-0862">Zinc</keyword>
<evidence type="ECO:0000313" key="11">
    <source>
        <dbReference type="Proteomes" id="UP000255279"/>
    </source>
</evidence>
<evidence type="ECO:0000256" key="8">
    <source>
        <dbReference type="ARBA" id="ARBA00048968"/>
    </source>
</evidence>
<evidence type="ECO:0000313" key="10">
    <source>
        <dbReference type="EMBL" id="STZ14710.1"/>
    </source>
</evidence>
<dbReference type="Gene3D" id="3.60.140.10">
    <property type="entry name" value="CNF1/YfiH-like putative cysteine hydrolases"/>
    <property type="match status" value="1"/>
</dbReference>
<keyword evidence="5" id="KW-0378">Hydrolase</keyword>
<evidence type="ECO:0000256" key="4">
    <source>
        <dbReference type="ARBA" id="ARBA00022723"/>
    </source>
</evidence>
<dbReference type="RefSeq" id="WP_078276492.1">
    <property type="nucleotide sequence ID" value="NZ_CAACXO010000032.1"/>
</dbReference>
<keyword evidence="3" id="KW-0808">Transferase</keyword>
<keyword evidence="4" id="KW-0479">Metal-binding</keyword>
<evidence type="ECO:0000256" key="5">
    <source>
        <dbReference type="ARBA" id="ARBA00022801"/>
    </source>
</evidence>
<dbReference type="InterPro" id="IPR003730">
    <property type="entry name" value="Cu_polyphenol_OxRdtase"/>
</dbReference>
<dbReference type="GO" id="GO:0005507">
    <property type="term" value="F:copper ion binding"/>
    <property type="evidence" value="ECO:0007669"/>
    <property type="project" value="TreeGrafter"/>
</dbReference>
<comment type="catalytic activity">
    <reaction evidence="7">
        <text>adenosine + H2O + H(+) = inosine + NH4(+)</text>
        <dbReference type="Rhea" id="RHEA:24408"/>
        <dbReference type="ChEBI" id="CHEBI:15377"/>
        <dbReference type="ChEBI" id="CHEBI:15378"/>
        <dbReference type="ChEBI" id="CHEBI:16335"/>
        <dbReference type="ChEBI" id="CHEBI:17596"/>
        <dbReference type="ChEBI" id="CHEBI:28938"/>
        <dbReference type="EC" id="3.5.4.4"/>
    </reaction>
    <physiologicalReaction direction="left-to-right" evidence="7">
        <dbReference type="Rhea" id="RHEA:24409"/>
    </physiologicalReaction>
</comment>
<evidence type="ECO:0000256" key="3">
    <source>
        <dbReference type="ARBA" id="ARBA00022679"/>
    </source>
</evidence>
<dbReference type="Pfam" id="PF02578">
    <property type="entry name" value="Cu-oxidase_4"/>
    <property type="match status" value="1"/>
</dbReference>
<protein>
    <submittedName>
        <fullName evidence="10">Laccase domain protein yfiH</fullName>
    </submittedName>
</protein>
<comment type="catalytic activity">
    <reaction evidence="9">
        <text>S-methyl-5'-thioadenosine + phosphate = 5-(methylsulfanyl)-alpha-D-ribose 1-phosphate + adenine</text>
        <dbReference type="Rhea" id="RHEA:11852"/>
        <dbReference type="ChEBI" id="CHEBI:16708"/>
        <dbReference type="ChEBI" id="CHEBI:17509"/>
        <dbReference type="ChEBI" id="CHEBI:43474"/>
        <dbReference type="ChEBI" id="CHEBI:58533"/>
        <dbReference type="EC" id="2.4.2.28"/>
    </reaction>
    <physiologicalReaction direction="left-to-right" evidence="9">
        <dbReference type="Rhea" id="RHEA:11853"/>
    </physiologicalReaction>
</comment>
<dbReference type="AlphaFoldDB" id="A0A378RB90"/>
<evidence type="ECO:0000256" key="2">
    <source>
        <dbReference type="ARBA" id="ARBA00007353"/>
    </source>
</evidence>
<evidence type="ECO:0000256" key="1">
    <source>
        <dbReference type="ARBA" id="ARBA00000553"/>
    </source>
</evidence>
<sequence length="312" mass="33051">MNADFPAMFSNGTPQPATPNTCLGADNLADFDVLTLYQDEQVWVGQTTAGEFDKFGLQDLYGSGNFGLHVGDDGAQVLTRRARLLAHIHDKLANAADNSSQISSLHWLNQTHSDVVVDVDDGLLPQSADALVSSKAGAGLAIMTADCVPIALFARVGECVPSVACVHAGWQGLANGIVANAVRALRAKCDDGAQIFAVIGACIAYPSYEMPVALVQRIAADCAALGLAAQNGAPMNAEAIFNVIAKPHDNTEKCWLDVVALAKLELLTLGVQVLNDDVPCSYQDGRFYSYRAQTHAKKPAAGRMATIIVKRQ</sequence>
<name>A0A378RB90_9GAMM</name>
<dbReference type="PANTHER" id="PTHR30616:SF2">
    <property type="entry name" value="PURINE NUCLEOSIDE PHOSPHORYLASE LACC1"/>
    <property type="match status" value="1"/>
</dbReference>
<dbReference type="InterPro" id="IPR038371">
    <property type="entry name" value="Cu_polyphenol_OxRdtase_sf"/>
</dbReference>
<dbReference type="InterPro" id="IPR011324">
    <property type="entry name" value="Cytotoxic_necrot_fac-like_cat"/>
</dbReference>
<dbReference type="EMBL" id="UGQE01000004">
    <property type="protein sequence ID" value="STZ14710.1"/>
    <property type="molecule type" value="Genomic_DNA"/>
</dbReference>
<organism evidence="10 11">
    <name type="scientific">Moraxella caviae</name>
    <dbReference type="NCBI Taxonomy" id="34060"/>
    <lineage>
        <taxon>Bacteria</taxon>
        <taxon>Pseudomonadati</taxon>
        <taxon>Pseudomonadota</taxon>
        <taxon>Gammaproteobacteria</taxon>
        <taxon>Moraxellales</taxon>
        <taxon>Moraxellaceae</taxon>
        <taxon>Moraxella</taxon>
    </lineage>
</organism>
<gene>
    <name evidence="10" type="primary">yfiH</name>
    <name evidence="10" type="ORF">NCTC10293_02307</name>
</gene>
<comment type="catalytic activity">
    <reaction evidence="8">
        <text>adenosine + phosphate = alpha-D-ribose 1-phosphate + adenine</text>
        <dbReference type="Rhea" id="RHEA:27642"/>
        <dbReference type="ChEBI" id="CHEBI:16335"/>
        <dbReference type="ChEBI" id="CHEBI:16708"/>
        <dbReference type="ChEBI" id="CHEBI:43474"/>
        <dbReference type="ChEBI" id="CHEBI:57720"/>
        <dbReference type="EC" id="2.4.2.1"/>
    </reaction>
    <physiologicalReaction direction="left-to-right" evidence="8">
        <dbReference type="Rhea" id="RHEA:27643"/>
    </physiologicalReaction>
</comment>
<dbReference type="OrthoDB" id="4279at2"/>
<comment type="catalytic activity">
    <reaction evidence="1">
        <text>inosine + phosphate = alpha-D-ribose 1-phosphate + hypoxanthine</text>
        <dbReference type="Rhea" id="RHEA:27646"/>
        <dbReference type="ChEBI" id="CHEBI:17368"/>
        <dbReference type="ChEBI" id="CHEBI:17596"/>
        <dbReference type="ChEBI" id="CHEBI:43474"/>
        <dbReference type="ChEBI" id="CHEBI:57720"/>
        <dbReference type="EC" id="2.4.2.1"/>
    </reaction>
    <physiologicalReaction direction="left-to-right" evidence="1">
        <dbReference type="Rhea" id="RHEA:27647"/>
    </physiologicalReaction>
</comment>
<evidence type="ECO:0000256" key="6">
    <source>
        <dbReference type="ARBA" id="ARBA00022833"/>
    </source>
</evidence>
<dbReference type="CDD" id="cd16833">
    <property type="entry name" value="YfiH"/>
    <property type="match status" value="1"/>
</dbReference>
<dbReference type="SUPFAM" id="SSF64438">
    <property type="entry name" value="CNF1/YfiH-like putative cysteine hydrolases"/>
    <property type="match status" value="1"/>
</dbReference>
<accession>A0A378RB90</accession>
<proteinExistence type="inferred from homology"/>
<dbReference type="PANTHER" id="PTHR30616">
    <property type="entry name" value="UNCHARACTERIZED PROTEIN YFIH"/>
    <property type="match status" value="1"/>
</dbReference>
<evidence type="ECO:0000256" key="7">
    <source>
        <dbReference type="ARBA" id="ARBA00047989"/>
    </source>
</evidence>
<dbReference type="GO" id="GO:0016787">
    <property type="term" value="F:hydrolase activity"/>
    <property type="evidence" value="ECO:0007669"/>
    <property type="project" value="UniProtKB-KW"/>
</dbReference>
<dbReference type="Proteomes" id="UP000255279">
    <property type="component" value="Unassembled WGS sequence"/>
</dbReference>
<evidence type="ECO:0000256" key="9">
    <source>
        <dbReference type="ARBA" id="ARBA00049893"/>
    </source>
</evidence>